<evidence type="ECO:0000313" key="1">
    <source>
        <dbReference type="EMBL" id="ERF62646.1"/>
    </source>
</evidence>
<organism evidence="1 2">
    <name type="scientific">Cutibacterium granulosum TM11</name>
    <dbReference type="NCBI Taxonomy" id="1292373"/>
    <lineage>
        <taxon>Bacteria</taxon>
        <taxon>Bacillati</taxon>
        <taxon>Actinomycetota</taxon>
        <taxon>Actinomycetes</taxon>
        <taxon>Propionibacteriales</taxon>
        <taxon>Propionibacteriaceae</taxon>
        <taxon>Cutibacterium</taxon>
    </lineage>
</organism>
<comment type="caution">
    <text evidence="1">The sequence shown here is derived from an EMBL/GenBank/DDBJ whole genome shotgun (WGS) entry which is preliminary data.</text>
</comment>
<gene>
    <name evidence="1" type="ORF">H640_09011</name>
</gene>
<reference evidence="1 2" key="1">
    <citation type="journal article" date="2013" name="BMC Genomics">
        <title>Comparative genomics reveals distinct host-interacting traits of three major human-associated propionibacteria.</title>
        <authorList>
            <person name="Mak T.N."/>
            <person name="Schmid M."/>
            <person name="Brzuszkiewicz E."/>
            <person name="Zeng G."/>
            <person name="Meyer R."/>
            <person name="Sfanos K.S."/>
            <person name="Brinkmann V."/>
            <person name="Meyer T.F."/>
            <person name="Bruggemann H."/>
        </authorList>
    </citation>
    <scope>NUCLEOTIDE SEQUENCE [LARGE SCALE GENOMIC DNA]</scope>
    <source>
        <strain evidence="1 2">TM11</strain>
    </source>
</reference>
<sequence>MRGGHPAQVGMMETPTDSQDGAPRTTSARGPLGGLAAATSLFTILPAPMIADVDRRVAIRAIRAFPWLGLCLGVVGGLIAGGVLAMGAGSWLAAILALVWLTGATGGFHLDGVADTADGLGSRRDPARALEIMKQSDIGPMGVIALVLTLLVDLGALSSLTGTAGALGAGSWWRVGLLVMLGPSVARAAIIVATMPSIPCARPGGFGSLVAGVSTPRTVAVNFAALELVWAALGWAVGGWQWAVTVAVATLVALGMAWLWIRHLVKRFGGLTGDCYGSINELTQTVTWTLLALALAVVA</sequence>
<name>A0ACB4ULI7_9ACTN</name>
<keyword evidence="2" id="KW-1185">Reference proteome</keyword>
<evidence type="ECO:0000313" key="2">
    <source>
        <dbReference type="Proteomes" id="UP000053711"/>
    </source>
</evidence>
<proteinExistence type="predicted"/>
<accession>A0ACB4ULI7</accession>
<protein>
    <submittedName>
        <fullName evidence="1">Cobalamin synthase</fullName>
    </submittedName>
</protein>
<dbReference type="Proteomes" id="UP000053711">
    <property type="component" value="Unassembled WGS sequence"/>
</dbReference>
<dbReference type="EMBL" id="AOST01000085">
    <property type="protein sequence ID" value="ERF62646.1"/>
    <property type="molecule type" value="Genomic_DNA"/>
</dbReference>